<name>A0A5C6C1E5_9BACT</name>
<dbReference type="RefSeq" id="WP_146597260.1">
    <property type="nucleotide sequence ID" value="NZ_SJPT01000013.1"/>
</dbReference>
<evidence type="ECO:0000256" key="1">
    <source>
        <dbReference type="SAM" id="MobiDB-lite"/>
    </source>
</evidence>
<feature type="transmembrane region" description="Helical" evidence="2">
    <location>
        <begin position="47"/>
        <end position="70"/>
    </location>
</feature>
<reference evidence="3 4" key="1">
    <citation type="submission" date="2019-02" db="EMBL/GenBank/DDBJ databases">
        <title>Deep-cultivation of Planctomycetes and their phenomic and genomic characterization uncovers novel biology.</title>
        <authorList>
            <person name="Wiegand S."/>
            <person name="Jogler M."/>
            <person name="Boedeker C."/>
            <person name="Pinto D."/>
            <person name="Vollmers J."/>
            <person name="Rivas-Marin E."/>
            <person name="Kohn T."/>
            <person name="Peeters S.H."/>
            <person name="Heuer A."/>
            <person name="Rast P."/>
            <person name="Oberbeckmann S."/>
            <person name="Bunk B."/>
            <person name="Jeske O."/>
            <person name="Meyerdierks A."/>
            <person name="Storesund J.E."/>
            <person name="Kallscheuer N."/>
            <person name="Luecker S."/>
            <person name="Lage O.M."/>
            <person name="Pohl T."/>
            <person name="Merkel B.J."/>
            <person name="Hornburger P."/>
            <person name="Mueller R.-W."/>
            <person name="Bruemmer F."/>
            <person name="Labrenz M."/>
            <person name="Spormann A.M."/>
            <person name="Op Den Camp H."/>
            <person name="Overmann J."/>
            <person name="Amann R."/>
            <person name="Jetten M.S.M."/>
            <person name="Mascher T."/>
            <person name="Medema M.H."/>
            <person name="Devos D.P."/>
            <person name="Kaster A.-K."/>
            <person name="Ovreas L."/>
            <person name="Rohde M."/>
            <person name="Galperin M.Y."/>
            <person name="Jogler C."/>
        </authorList>
    </citation>
    <scope>NUCLEOTIDE SEQUENCE [LARGE SCALE GENOMIC DNA]</scope>
    <source>
        <strain evidence="3 4">Pla52o</strain>
    </source>
</reference>
<organism evidence="3 4">
    <name type="scientific">Novipirellula galeiformis</name>
    <dbReference type="NCBI Taxonomy" id="2528004"/>
    <lineage>
        <taxon>Bacteria</taxon>
        <taxon>Pseudomonadati</taxon>
        <taxon>Planctomycetota</taxon>
        <taxon>Planctomycetia</taxon>
        <taxon>Pirellulales</taxon>
        <taxon>Pirellulaceae</taxon>
        <taxon>Novipirellula</taxon>
    </lineage>
</organism>
<feature type="compositionally biased region" description="Basic and acidic residues" evidence="1">
    <location>
        <begin position="153"/>
        <end position="173"/>
    </location>
</feature>
<dbReference type="Proteomes" id="UP000316304">
    <property type="component" value="Unassembled WGS sequence"/>
</dbReference>
<evidence type="ECO:0000313" key="4">
    <source>
        <dbReference type="Proteomes" id="UP000316304"/>
    </source>
</evidence>
<sequence>MTRPLPNPNSRSGGYFHKQRAPLCLLLYALGMTFLLLSWFLRNQAGIEWIFLVVGGLVLVVAASFHHLVVQDEGERISIHFGPIPLFRRDVRYEDIRNVEVGRTTFLDGWGIHVNLPGTWVWNLWGRDCVVLRLRKGVLKIGTDDPQSLADFLNDRRRPHPDADRKRELAEKV</sequence>
<feature type="region of interest" description="Disordered" evidence="1">
    <location>
        <begin position="152"/>
        <end position="173"/>
    </location>
</feature>
<evidence type="ECO:0008006" key="5">
    <source>
        <dbReference type="Google" id="ProtNLM"/>
    </source>
</evidence>
<accession>A0A5C6C1E5</accession>
<keyword evidence="4" id="KW-1185">Reference proteome</keyword>
<dbReference type="OrthoDB" id="285368at2"/>
<feature type="transmembrane region" description="Helical" evidence="2">
    <location>
        <begin position="21"/>
        <end position="41"/>
    </location>
</feature>
<evidence type="ECO:0000256" key="2">
    <source>
        <dbReference type="SAM" id="Phobius"/>
    </source>
</evidence>
<dbReference type="AlphaFoldDB" id="A0A5C6C1E5"/>
<gene>
    <name evidence="3" type="ORF">Pla52o_53420</name>
</gene>
<keyword evidence="2" id="KW-0472">Membrane</keyword>
<comment type="caution">
    <text evidence="3">The sequence shown here is derived from an EMBL/GenBank/DDBJ whole genome shotgun (WGS) entry which is preliminary data.</text>
</comment>
<evidence type="ECO:0000313" key="3">
    <source>
        <dbReference type="EMBL" id="TWU17336.1"/>
    </source>
</evidence>
<dbReference type="EMBL" id="SJPT01000013">
    <property type="protein sequence ID" value="TWU17336.1"/>
    <property type="molecule type" value="Genomic_DNA"/>
</dbReference>
<protein>
    <recommendedName>
        <fullName evidence="5">Bacterial Pleckstrin homology domain-containing protein</fullName>
    </recommendedName>
</protein>
<proteinExistence type="predicted"/>
<keyword evidence="2" id="KW-0812">Transmembrane</keyword>
<keyword evidence="2" id="KW-1133">Transmembrane helix</keyword>